<accession>F4KYC2</accession>
<reference evidence="3 4" key="1">
    <citation type="journal article" date="2011" name="Stand. Genomic Sci.">
        <title>Complete genome sequence of Haliscomenobacter hydrossis type strain (O).</title>
        <authorList>
            <consortium name="US DOE Joint Genome Institute (JGI-PGF)"/>
            <person name="Daligault H."/>
            <person name="Lapidus A."/>
            <person name="Zeytun A."/>
            <person name="Nolan M."/>
            <person name="Lucas S."/>
            <person name="Del Rio T.G."/>
            <person name="Tice H."/>
            <person name="Cheng J.F."/>
            <person name="Tapia R."/>
            <person name="Han C."/>
            <person name="Goodwin L."/>
            <person name="Pitluck S."/>
            <person name="Liolios K."/>
            <person name="Pagani I."/>
            <person name="Ivanova N."/>
            <person name="Huntemann M."/>
            <person name="Mavromatis K."/>
            <person name="Mikhailova N."/>
            <person name="Pati A."/>
            <person name="Chen A."/>
            <person name="Palaniappan K."/>
            <person name="Land M."/>
            <person name="Hauser L."/>
            <person name="Brambilla E.M."/>
            <person name="Rohde M."/>
            <person name="Verbarg S."/>
            <person name="Goker M."/>
            <person name="Bristow J."/>
            <person name="Eisen J.A."/>
            <person name="Markowitz V."/>
            <person name="Hugenholtz P."/>
            <person name="Kyrpides N.C."/>
            <person name="Klenk H.P."/>
            <person name="Woyke T."/>
        </authorList>
    </citation>
    <scope>NUCLEOTIDE SEQUENCE [LARGE SCALE GENOMIC DNA]</scope>
    <source>
        <strain evidence="4">ATCC 27775 / DSM 1100 / LMG 10767 / O</strain>
    </source>
</reference>
<comment type="function">
    <text evidence="2">CRISPR (clustered regularly interspaced short palindromic repeat) is an adaptive immune system that provides protection against mobile genetic elements (viruses, transposable elements and conjugative plasmids). CRISPR clusters contain spacers, sequences complementary to antecedent mobile elements, and target invading nucleic acids. CRISPR clusters are transcribed and processed into CRISPR RNA (crRNA).</text>
</comment>
<dbReference type="Pfam" id="PF01905">
    <property type="entry name" value="DevR"/>
    <property type="match status" value="1"/>
</dbReference>
<dbReference type="EMBL" id="CP002691">
    <property type="protein sequence ID" value="AEE48385.1"/>
    <property type="molecule type" value="Genomic_DNA"/>
</dbReference>
<organism evidence="3 4">
    <name type="scientific">Haliscomenobacter hydrossis (strain ATCC 27775 / DSM 1100 / LMG 10767 / O)</name>
    <dbReference type="NCBI Taxonomy" id="760192"/>
    <lineage>
        <taxon>Bacteria</taxon>
        <taxon>Pseudomonadati</taxon>
        <taxon>Bacteroidota</taxon>
        <taxon>Saprospiria</taxon>
        <taxon>Saprospirales</taxon>
        <taxon>Haliscomenobacteraceae</taxon>
        <taxon>Haliscomenobacter</taxon>
    </lineage>
</organism>
<evidence type="ECO:0000313" key="3">
    <source>
        <dbReference type="EMBL" id="AEE48385.1"/>
    </source>
</evidence>
<reference key="2">
    <citation type="submission" date="2011-04" db="EMBL/GenBank/DDBJ databases">
        <title>Complete sequence of chromosome of Haliscomenobacter hydrossis DSM 1100.</title>
        <authorList>
            <consortium name="US DOE Joint Genome Institute (JGI-PGF)"/>
            <person name="Lucas S."/>
            <person name="Han J."/>
            <person name="Lapidus A."/>
            <person name="Bruce D."/>
            <person name="Goodwin L."/>
            <person name="Pitluck S."/>
            <person name="Peters L."/>
            <person name="Kyrpides N."/>
            <person name="Mavromatis K."/>
            <person name="Ivanova N."/>
            <person name="Ovchinnikova G."/>
            <person name="Pagani I."/>
            <person name="Daligault H."/>
            <person name="Detter J.C."/>
            <person name="Han C."/>
            <person name="Land M."/>
            <person name="Hauser L."/>
            <person name="Markowitz V."/>
            <person name="Cheng J.-F."/>
            <person name="Hugenholtz P."/>
            <person name="Woyke T."/>
            <person name="Wu D."/>
            <person name="Verbarg S."/>
            <person name="Frueling A."/>
            <person name="Brambilla E."/>
            <person name="Klenk H.-P."/>
            <person name="Eisen J.A."/>
        </authorList>
    </citation>
    <scope>NUCLEOTIDE SEQUENCE</scope>
    <source>
        <strain>DSM 1100</strain>
    </source>
</reference>
<keyword evidence="1" id="KW-0051">Antiviral defense</keyword>
<evidence type="ECO:0000313" key="4">
    <source>
        <dbReference type="Proteomes" id="UP000008461"/>
    </source>
</evidence>
<evidence type="ECO:0000256" key="2">
    <source>
        <dbReference type="ARBA" id="ARBA00025626"/>
    </source>
</evidence>
<sequence length="358" mass="39341">MKNLKTQGFILIDVDVVALNNAGKSTSTEAENGVATKRIQKNGRSYTYVSGQAWRYWWRNALQKDFNWGLSPIIREAKVAFTAANPIQFADDDVFGYMKAATEVVTDEKGKDKKENITVTRVSPLKNSAIVSVTSVQVVENWSSMSRHEGDAVPYTKQEYSAIMKGMFSLDLEAVGTFAAYNKTGFKNLSAKLREEALAQTGSSEISDPHLPSAKGEAHQLVRLDKSIRTQRISETLSALKFLSGGAMQTNNMADVAPTFVILATTTSGNHPFSHVATSKGSIDQTFELNVDGIEEILRDFKAQIQGKVFIGHRSGFLSSADVQKLEVLKSQYPGVVELGSINDMIDKYVAQVEKQIP</sequence>
<dbReference type="NCBIfam" id="TIGR02585">
    <property type="entry name" value="cas_Cst2_DevR"/>
    <property type="match status" value="1"/>
</dbReference>
<gene>
    <name evidence="3" type="ordered locus">Halhy_0475</name>
</gene>
<protein>
    <submittedName>
        <fullName evidence="3">CRISPR-associated autoregulator, DevR family</fullName>
    </submittedName>
</protein>
<dbReference type="OrthoDB" id="9781560at2"/>
<dbReference type="RefSeq" id="WP_013762949.1">
    <property type="nucleotide sequence ID" value="NC_015510.1"/>
</dbReference>
<keyword evidence="4" id="KW-1185">Reference proteome</keyword>
<name>F4KYC2_HALH1</name>
<dbReference type="eggNOG" id="COG1857">
    <property type="taxonomic scope" value="Bacteria"/>
</dbReference>
<dbReference type="NCBIfam" id="TIGR01875">
    <property type="entry name" value="cas_MJ0381"/>
    <property type="match status" value="1"/>
</dbReference>
<dbReference type="GO" id="GO:0051607">
    <property type="term" value="P:defense response to virus"/>
    <property type="evidence" value="ECO:0007669"/>
    <property type="project" value="UniProtKB-KW"/>
</dbReference>
<dbReference type="STRING" id="760192.Halhy_0475"/>
<proteinExistence type="predicted"/>
<evidence type="ECO:0000256" key="1">
    <source>
        <dbReference type="ARBA" id="ARBA00023118"/>
    </source>
</evidence>
<dbReference type="KEGG" id="hhy:Halhy_0475"/>
<dbReference type="AlphaFoldDB" id="F4KYC2"/>
<dbReference type="InterPro" id="IPR013414">
    <property type="entry name" value="Cas7/Cst2/DevR_sub_I-B/Tneap"/>
</dbReference>
<dbReference type="HOGENOM" id="CLU_068035_0_0_10"/>
<dbReference type="InterPro" id="IPR010154">
    <property type="entry name" value="CRISPR-assoc_Cas7/Cst2/DevR"/>
</dbReference>
<dbReference type="Proteomes" id="UP000008461">
    <property type="component" value="Chromosome"/>
</dbReference>